<name>A0ABN2SJ89_9MICO</name>
<comment type="caution">
    <text evidence="1">The sequence shown here is derived from an EMBL/GenBank/DDBJ whole genome shotgun (WGS) entry which is preliminary data.</text>
</comment>
<evidence type="ECO:0000313" key="1">
    <source>
        <dbReference type="EMBL" id="GAA1987400.1"/>
    </source>
</evidence>
<evidence type="ECO:0000313" key="2">
    <source>
        <dbReference type="Proteomes" id="UP001500326"/>
    </source>
</evidence>
<protein>
    <submittedName>
        <fullName evidence="1">Uncharacterized protein</fullName>
    </submittedName>
</protein>
<sequence>MGAPSPLQVIARFAGATLAAGVFAGARVVCAVVPEGLAQPTSTATRRISVQLARMPGCAEVMAGTILPPGAVVDDPGDGAV</sequence>
<organism evidence="1 2">
    <name type="scientific">Microbacterium pumilum</name>
    <dbReference type="NCBI Taxonomy" id="344165"/>
    <lineage>
        <taxon>Bacteria</taxon>
        <taxon>Bacillati</taxon>
        <taxon>Actinomycetota</taxon>
        <taxon>Actinomycetes</taxon>
        <taxon>Micrococcales</taxon>
        <taxon>Microbacteriaceae</taxon>
        <taxon>Microbacterium</taxon>
    </lineage>
</organism>
<proteinExistence type="predicted"/>
<keyword evidence="2" id="KW-1185">Reference proteome</keyword>
<accession>A0ABN2SJ89</accession>
<dbReference type="EMBL" id="BAAAOH010000001">
    <property type="protein sequence ID" value="GAA1987400.1"/>
    <property type="molecule type" value="Genomic_DNA"/>
</dbReference>
<gene>
    <name evidence="1" type="ORF">GCM10009777_22160</name>
</gene>
<dbReference type="Proteomes" id="UP001500326">
    <property type="component" value="Unassembled WGS sequence"/>
</dbReference>
<reference evidence="1 2" key="1">
    <citation type="journal article" date="2019" name="Int. J. Syst. Evol. Microbiol.">
        <title>The Global Catalogue of Microorganisms (GCM) 10K type strain sequencing project: providing services to taxonomists for standard genome sequencing and annotation.</title>
        <authorList>
            <consortium name="The Broad Institute Genomics Platform"/>
            <consortium name="The Broad Institute Genome Sequencing Center for Infectious Disease"/>
            <person name="Wu L."/>
            <person name="Ma J."/>
        </authorList>
    </citation>
    <scope>NUCLEOTIDE SEQUENCE [LARGE SCALE GENOMIC DNA]</scope>
    <source>
        <strain evidence="1 2">JCM 14902</strain>
    </source>
</reference>